<evidence type="ECO:0008006" key="4">
    <source>
        <dbReference type="Google" id="ProtNLM"/>
    </source>
</evidence>
<organism evidence="2 3">
    <name type="scientific">Fonsecaea erecta</name>
    <dbReference type="NCBI Taxonomy" id="1367422"/>
    <lineage>
        <taxon>Eukaryota</taxon>
        <taxon>Fungi</taxon>
        <taxon>Dikarya</taxon>
        <taxon>Ascomycota</taxon>
        <taxon>Pezizomycotina</taxon>
        <taxon>Eurotiomycetes</taxon>
        <taxon>Chaetothyriomycetidae</taxon>
        <taxon>Chaetothyriales</taxon>
        <taxon>Herpotrichiellaceae</taxon>
        <taxon>Fonsecaea</taxon>
    </lineage>
</organism>
<keyword evidence="3" id="KW-1185">Reference proteome</keyword>
<dbReference type="AlphaFoldDB" id="A0A178ZWF7"/>
<dbReference type="Proteomes" id="UP000078343">
    <property type="component" value="Unassembled WGS sequence"/>
</dbReference>
<gene>
    <name evidence="2" type="ORF">AYL99_00076</name>
</gene>
<dbReference type="OrthoDB" id="4155405at2759"/>
<accession>A0A178ZWF7</accession>
<sequence length="492" mass="54084">MPLSIQLPPKIGPYHPNSRFSGTINLTSPESVSIGSLVITFTGISLVRLTQNYGDLNVSSNGHHSREVLFRREKVLYTGGKWTHRAGVYSIPFEFSVPEYTDARVVWRCPGAHRAVQSTHKHGLPPTMLYSCPRFTCLVEYVLEATLKPPSTSPAATMVKGITAKRNISVLPQFVNRNPTSRADCHSYVRHHQGFRCGSQENPMSRILKFSKLQRDAPKKGSAATASSLSVSVLLPRRIEVQEDYSKMSMLFSSRSVSNTGTCATASRPNLTASAAAVLTVKSLKLEIIQHTHVQAGHYPSTSTRKTYTRKTTCSLPLPVYPRETLPAITSTADAVETAAPGEVDLAELTQLRIPRDSLVLDFATYNAAVRHTLTLEIGIEYEERIFKFACQDVKIAVVSASSTPEQSGSRAEDPRIRGQAEYGSSRTEAGIALAQGSDQEGQNIEIEARHRAGGNVHWVVPPAEVSSTGVYYHSEWDAFFSEPPPRYTPRS</sequence>
<evidence type="ECO:0000313" key="2">
    <source>
        <dbReference type="EMBL" id="OAP64104.1"/>
    </source>
</evidence>
<reference evidence="2 3" key="1">
    <citation type="submission" date="2016-04" db="EMBL/GenBank/DDBJ databases">
        <title>Draft genome of Fonsecaea erecta CBS 125763.</title>
        <authorList>
            <person name="Weiss V.A."/>
            <person name="Vicente V.A."/>
            <person name="Raittz R.T."/>
            <person name="Moreno L.F."/>
            <person name="De Souza E.M."/>
            <person name="Pedrosa F.O."/>
            <person name="Steffens M.B."/>
            <person name="Faoro H."/>
            <person name="Tadra-Sfeir M.Z."/>
            <person name="Najafzadeh M.J."/>
            <person name="Felipe M.S."/>
            <person name="Teixeira M."/>
            <person name="Sun J."/>
            <person name="Xi L."/>
            <person name="Gomes R."/>
            <person name="De Azevedo C.M."/>
            <person name="Salgado C.G."/>
            <person name="Da Silva M.B."/>
            <person name="Nascimento M.F."/>
            <person name="Queiroz-Telles F."/>
            <person name="Attili D.S."/>
            <person name="Gorbushina A."/>
        </authorList>
    </citation>
    <scope>NUCLEOTIDE SEQUENCE [LARGE SCALE GENOMIC DNA]</scope>
    <source>
        <strain evidence="2 3">CBS 125763</strain>
    </source>
</reference>
<evidence type="ECO:0000256" key="1">
    <source>
        <dbReference type="SAM" id="MobiDB-lite"/>
    </source>
</evidence>
<dbReference type="EMBL" id="LVYI01000001">
    <property type="protein sequence ID" value="OAP64104.1"/>
    <property type="molecule type" value="Genomic_DNA"/>
</dbReference>
<protein>
    <recommendedName>
        <fullName evidence="4">Arrestin-like N-terminal domain-containing protein</fullName>
    </recommendedName>
</protein>
<dbReference type="RefSeq" id="XP_018697471.1">
    <property type="nucleotide sequence ID" value="XM_018831592.1"/>
</dbReference>
<dbReference type="InterPro" id="IPR014752">
    <property type="entry name" value="Arrestin-like_C"/>
</dbReference>
<feature type="region of interest" description="Disordered" evidence="1">
    <location>
        <begin position="402"/>
        <end position="425"/>
    </location>
</feature>
<comment type="caution">
    <text evidence="2">The sequence shown here is derived from an EMBL/GenBank/DDBJ whole genome shotgun (WGS) entry which is preliminary data.</text>
</comment>
<name>A0A178ZWF7_9EURO</name>
<dbReference type="GeneID" id="30004246"/>
<proteinExistence type="predicted"/>
<dbReference type="Gene3D" id="2.60.40.640">
    <property type="match status" value="1"/>
</dbReference>
<evidence type="ECO:0000313" key="3">
    <source>
        <dbReference type="Proteomes" id="UP000078343"/>
    </source>
</evidence>